<keyword evidence="5" id="KW-1185">Reference proteome</keyword>
<dbReference type="AlphaFoldDB" id="A0A4S8HWT7"/>
<keyword evidence="1" id="KW-0732">Signal</keyword>
<sequence length="652" mass="69393">MKPLIVLFSCVFAFSVSTKSQTNYCLSFDGVNDYANIGNILPAVSDFTIECWVKVPSTATGTCYFLGSNTGTCAGNILQYSVAFNTLTFYERLNCTGVGVDYAVTLHDNTWHHLAGVRSGTSLYLYVDGKQVGTGTAYNNTGMTTFRLGNRISTYYQGLIEEVRIWSVARTAQQIKSGMYNTVAASTSGLMAYYGLNEGSGQTVGDATTNAYNGTVGANSSVAGNDPAWAASPVQFGNNAVSFDGVNDYVSIPAAAIDNLPSGTIEAVVYLNSLTQAPILSKQSNSENTYATLTVGYYADVSGNLVAGTPGVVYYHSQNGVAVLNSGSTTVSAGTWTHIAVSFNSSGASLYINGVLAGSASGNFSQPNDLTVTSTRLGSWSTGGFLDGHLDEVRVWNVVRTQSQIQALMGVGLSGSHSGLVTLYSADQGIPTGTNTGLTILIDNTTNNNHGVLTNFAMSGATSNYIASSVVLPVSLTGFSLVKQADNIVLHWQTSQEQNSGYYIVERSSNGINWNAIGKVRALGASVSNAAYLYTDEQPLQGANYYRLKAVDVNNRFTYSGVIFASFAVSKAVWQVLQNPVQKGVLQFTTKLPATAHAKVQLFDAQGKLLQQQGAYPGLNTMLIQSPVRGIYFLRLSQDGKVIGRRQKIVLQ</sequence>
<dbReference type="SMART" id="SM00560">
    <property type="entry name" value="LamGL"/>
    <property type="match status" value="2"/>
</dbReference>
<feature type="domain" description="LamG-like jellyroll fold" evidence="3">
    <location>
        <begin position="261"/>
        <end position="403"/>
    </location>
</feature>
<dbReference type="InterPro" id="IPR026444">
    <property type="entry name" value="Secre_tail"/>
</dbReference>
<evidence type="ECO:0000256" key="2">
    <source>
        <dbReference type="ARBA" id="ARBA00023157"/>
    </source>
</evidence>
<feature type="domain" description="LamG-like jellyroll fold" evidence="3">
    <location>
        <begin position="45"/>
        <end position="173"/>
    </location>
</feature>
<gene>
    <name evidence="4" type="ORF">FAM09_09805</name>
</gene>
<dbReference type="InterPro" id="IPR013320">
    <property type="entry name" value="ConA-like_dom_sf"/>
</dbReference>
<dbReference type="RefSeq" id="WP_136576917.1">
    <property type="nucleotide sequence ID" value="NZ_STFF01000002.1"/>
</dbReference>
<dbReference type="InterPro" id="IPR006558">
    <property type="entry name" value="LamG-like"/>
</dbReference>
<dbReference type="InterPro" id="IPR013783">
    <property type="entry name" value="Ig-like_fold"/>
</dbReference>
<dbReference type="SUPFAM" id="SSF49899">
    <property type="entry name" value="Concanavalin A-like lectins/glucanases"/>
    <property type="match status" value="2"/>
</dbReference>
<protein>
    <submittedName>
        <fullName evidence="4">T9SS type A sorting domain-containing protein</fullName>
    </submittedName>
</protein>
<dbReference type="Pfam" id="PF13385">
    <property type="entry name" value="Laminin_G_3"/>
    <property type="match status" value="2"/>
</dbReference>
<dbReference type="Proteomes" id="UP000306918">
    <property type="component" value="Unassembled WGS sequence"/>
</dbReference>
<organism evidence="4 5">
    <name type="scientific">Niastella caeni</name>
    <dbReference type="NCBI Taxonomy" id="2569763"/>
    <lineage>
        <taxon>Bacteria</taxon>
        <taxon>Pseudomonadati</taxon>
        <taxon>Bacteroidota</taxon>
        <taxon>Chitinophagia</taxon>
        <taxon>Chitinophagales</taxon>
        <taxon>Chitinophagaceae</taxon>
        <taxon>Niastella</taxon>
    </lineage>
</organism>
<comment type="caution">
    <text evidence="4">The sequence shown here is derived from an EMBL/GenBank/DDBJ whole genome shotgun (WGS) entry which is preliminary data.</text>
</comment>
<keyword evidence="2" id="KW-1015">Disulfide bond</keyword>
<evidence type="ECO:0000259" key="3">
    <source>
        <dbReference type="SMART" id="SM00560"/>
    </source>
</evidence>
<dbReference type="PANTHER" id="PTHR42535">
    <property type="entry name" value="OOKINETE PROTEIN, PUTATIVE-RELATED"/>
    <property type="match status" value="1"/>
</dbReference>
<reference evidence="4 5" key="1">
    <citation type="submission" date="2019-04" db="EMBL/GenBank/DDBJ databases">
        <title>Niastella caeni sp. nov., isolated from activated sludge.</title>
        <authorList>
            <person name="Sheng M."/>
        </authorList>
    </citation>
    <scope>NUCLEOTIDE SEQUENCE [LARGE SCALE GENOMIC DNA]</scope>
    <source>
        <strain evidence="4 5">HX-2-15</strain>
    </source>
</reference>
<dbReference type="PANTHER" id="PTHR42535:SF2">
    <property type="entry name" value="CHROMOSOME UNDETERMINED SCAFFOLD_146, WHOLE GENOME SHOTGUN SEQUENCE"/>
    <property type="match status" value="1"/>
</dbReference>
<accession>A0A4S8HWT7</accession>
<dbReference type="Gene3D" id="2.60.120.200">
    <property type="match status" value="2"/>
</dbReference>
<dbReference type="EMBL" id="STFF01000002">
    <property type="protein sequence ID" value="THU40163.1"/>
    <property type="molecule type" value="Genomic_DNA"/>
</dbReference>
<evidence type="ECO:0000313" key="4">
    <source>
        <dbReference type="EMBL" id="THU40163.1"/>
    </source>
</evidence>
<dbReference type="GO" id="GO:0004553">
    <property type="term" value="F:hydrolase activity, hydrolyzing O-glycosyl compounds"/>
    <property type="evidence" value="ECO:0007669"/>
    <property type="project" value="UniProtKB-ARBA"/>
</dbReference>
<evidence type="ECO:0000313" key="5">
    <source>
        <dbReference type="Proteomes" id="UP000306918"/>
    </source>
</evidence>
<evidence type="ECO:0000256" key="1">
    <source>
        <dbReference type="ARBA" id="ARBA00022729"/>
    </source>
</evidence>
<dbReference type="OrthoDB" id="9801383at2"/>
<dbReference type="GO" id="GO:0005975">
    <property type="term" value="P:carbohydrate metabolic process"/>
    <property type="evidence" value="ECO:0007669"/>
    <property type="project" value="UniProtKB-ARBA"/>
</dbReference>
<name>A0A4S8HWT7_9BACT</name>
<proteinExistence type="predicted"/>
<dbReference type="Gene3D" id="2.60.40.10">
    <property type="entry name" value="Immunoglobulins"/>
    <property type="match status" value="1"/>
</dbReference>
<dbReference type="NCBIfam" id="TIGR04183">
    <property type="entry name" value="Por_Secre_tail"/>
    <property type="match status" value="1"/>
</dbReference>